<feature type="region of interest" description="Disordered" evidence="1">
    <location>
        <begin position="24"/>
        <end position="102"/>
    </location>
</feature>
<dbReference type="Proteomes" id="UP000838412">
    <property type="component" value="Chromosome 16"/>
</dbReference>
<keyword evidence="3" id="KW-1185">Reference proteome</keyword>
<reference evidence="2" key="1">
    <citation type="submission" date="2022-01" db="EMBL/GenBank/DDBJ databases">
        <authorList>
            <person name="Braso-Vives M."/>
        </authorList>
    </citation>
    <scope>NUCLEOTIDE SEQUENCE</scope>
</reference>
<accession>A0A8J9Z458</accession>
<dbReference type="AlphaFoldDB" id="A0A8J9Z458"/>
<sequence length="102" mass="11954">MGRVQNPAIYRFVLDSPAHFIGVPRLRRTTLRRGDRADRGSERRQSGPWFGEKTERTEVRREDRADRGSERRQSGPRFGEKTERTVVRREDRADRGSETTLL</sequence>
<proteinExistence type="predicted"/>
<name>A0A8J9Z458_BRALA</name>
<evidence type="ECO:0000313" key="2">
    <source>
        <dbReference type="EMBL" id="CAH1247322.1"/>
    </source>
</evidence>
<feature type="compositionally biased region" description="Basic and acidic residues" evidence="1">
    <location>
        <begin position="32"/>
        <end position="45"/>
    </location>
</feature>
<evidence type="ECO:0000256" key="1">
    <source>
        <dbReference type="SAM" id="MobiDB-lite"/>
    </source>
</evidence>
<dbReference type="EMBL" id="OV696701">
    <property type="protein sequence ID" value="CAH1247322.1"/>
    <property type="molecule type" value="Genomic_DNA"/>
</dbReference>
<evidence type="ECO:0000313" key="3">
    <source>
        <dbReference type="Proteomes" id="UP000838412"/>
    </source>
</evidence>
<gene>
    <name evidence="2" type="primary">Hypp7881</name>
    <name evidence="2" type="ORF">BLAG_LOCUS9024</name>
</gene>
<protein>
    <submittedName>
        <fullName evidence="2">Hypp7881 protein</fullName>
    </submittedName>
</protein>
<organism evidence="2 3">
    <name type="scientific">Branchiostoma lanceolatum</name>
    <name type="common">Common lancelet</name>
    <name type="synonym">Amphioxus lanceolatum</name>
    <dbReference type="NCBI Taxonomy" id="7740"/>
    <lineage>
        <taxon>Eukaryota</taxon>
        <taxon>Metazoa</taxon>
        <taxon>Chordata</taxon>
        <taxon>Cephalochordata</taxon>
        <taxon>Leptocardii</taxon>
        <taxon>Amphioxiformes</taxon>
        <taxon>Branchiostomatidae</taxon>
        <taxon>Branchiostoma</taxon>
    </lineage>
</organism>
<feature type="compositionally biased region" description="Basic and acidic residues" evidence="1">
    <location>
        <begin position="52"/>
        <end position="102"/>
    </location>
</feature>